<evidence type="ECO:0000256" key="1">
    <source>
        <dbReference type="ARBA" id="ARBA00008433"/>
    </source>
</evidence>
<dbReference type="Proteomes" id="UP001497600">
    <property type="component" value="Chromosome F"/>
</dbReference>
<organism evidence="3 4">
    <name type="scientific">[Candida] anglica</name>
    <dbReference type="NCBI Taxonomy" id="148631"/>
    <lineage>
        <taxon>Eukaryota</taxon>
        <taxon>Fungi</taxon>
        <taxon>Dikarya</taxon>
        <taxon>Ascomycota</taxon>
        <taxon>Saccharomycotina</taxon>
        <taxon>Pichiomycetes</taxon>
        <taxon>Debaryomycetaceae</taxon>
        <taxon>Kurtzmaniella</taxon>
    </lineage>
</organism>
<feature type="compositionally biased region" description="Low complexity" evidence="2">
    <location>
        <begin position="423"/>
        <end position="434"/>
    </location>
</feature>
<dbReference type="InterPro" id="IPR009348">
    <property type="entry name" value="NPR2-like"/>
</dbReference>
<evidence type="ECO:0000313" key="3">
    <source>
        <dbReference type="EMBL" id="CAK7913726.1"/>
    </source>
</evidence>
<name>A0ABP0EFR4_9ASCO</name>
<dbReference type="PANTHER" id="PTHR12991">
    <property type="entry name" value="NITROGEN PERMEASE REGULATOR 2/TUMOR SUPPRESSOR CANDIDATE 4"/>
    <property type="match status" value="1"/>
</dbReference>
<evidence type="ECO:0000313" key="4">
    <source>
        <dbReference type="Proteomes" id="UP001497600"/>
    </source>
</evidence>
<dbReference type="PANTHER" id="PTHR12991:SF10">
    <property type="entry name" value="GATOR COMPLEX PROTEIN NPRL2"/>
    <property type="match status" value="1"/>
</dbReference>
<feature type="compositionally biased region" description="Polar residues" evidence="2">
    <location>
        <begin position="442"/>
        <end position="457"/>
    </location>
</feature>
<feature type="region of interest" description="Disordered" evidence="2">
    <location>
        <begin position="193"/>
        <end position="223"/>
    </location>
</feature>
<dbReference type="EMBL" id="OZ004258">
    <property type="protein sequence ID" value="CAK7913726.1"/>
    <property type="molecule type" value="Genomic_DNA"/>
</dbReference>
<feature type="region of interest" description="Disordered" evidence="2">
    <location>
        <begin position="624"/>
        <end position="667"/>
    </location>
</feature>
<reference evidence="3 4" key="1">
    <citation type="submission" date="2024-01" db="EMBL/GenBank/DDBJ databases">
        <authorList>
            <consortium name="Genoscope - CEA"/>
            <person name="William W."/>
        </authorList>
    </citation>
    <scope>NUCLEOTIDE SEQUENCE [LARGE SCALE GENOMIC DNA]</scope>
    <source>
        <strain evidence="3 4">29B2s-10</strain>
    </source>
</reference>
<sequence>MESDGFVPILAIFYAVFHPTEGTKILHQVPENSISTQTGGVSPTSHFFNFDTVKNYVIPKPQLCDKLISFKIGRFQLMGYPVNIQNPDYARNSFSFNFCFVFPYDSDTTPYELCIRRTGTMFRVLEEQNGLLSKLDPMLRRSPVVKVGEGKNDDNSAGGGGILDSIVGENSDVKHGSIPEEPLDDTITSQLSKLADEKPASPSPEDPSNQTPRGLSSNDLTPSFDLPGHAKSRKITLTSIASLIQQIYQDLNNYSECCIPLDSANSVDIKLFPILPPPLNIKAFQVPISTVDLDSLVDVNWDPTMLKILPFINGLNSIKRISQLADSDYLLTKQCIQHLMHYKCIEIVDIFQFSNIYAPTNHVGNFLKLGGLAAECQAYTITDSDMSKLPLRAGASSTTSFAEKSTKPSESTNGASRATPMGSSPLSVSPLSRSYLQRRQKNTPSESIGTPKYSNSGNFGSSRASGYGGSGFSLSSNLTVTSKTTLFYLYRSLNQGQTLKEWYAQHRKLLVNVDIRRFINFGVLHGLIYRVYSYPILNRSIETSSNELIELMEALNTEKMASVSSYGTIIQESVSGETIITTTQGKGNGGKYMKNTTNETNLKTGKSHRRVSFNYNVDKPRYSVKDILGSDNDRNDDSDEFEYDSDNSSSAQNNDMNNIKPTNRFGSSLNEQTDYIKLIKLLKGYQHFDSICTELQKSRSEVERMLENLGSFSVINS</sequence>
<feature type="compositionally biased region" description="Polar residues" evidence="2">
    <location>
        <begin position="206"/>
        <end position="221"/>
    </location>
</feature>
<feature type="region of interest" description="Disordered" evidence="2">
    <location>
        <begin position="399"/>
        <end position="457"/>
    </location>
</feature>
<feature type="compositionally biased region" description="Acidic residues" evidence="2">
    <location>
        <begin position="634"/>
        <end position="645"/>
    </location>
</feature>
<protein>
    <submittedName>
        <fullName evidence="3">Nitrogen permease regulator 2</fullName>
    </submittedName>
</protein>
<gene>
    <name evidence="3" type="primary">NPR2</name>
    <name evidence="3" type="ORF">CAAN4_F13102</name>
</gene>
<evidence type="ECO:0000256" key="2">
    <source>
        <dbReference type="SAM" id="MobiDB-lite"/>
    </source>
</evidence>
<feature type="compositionally biased region" description="Low complexity" evidence="2">
    <location>
        <begin position="646"/>
        <end position="658"/>
    </location>
</feature>
<comment type="similarity">
    <text evidence="1">Belongs to the NPR2 family.</text>
</comment>
<dbReference type="Pfam" id="PF06218">
    <property type="entry name" value="NPR2"/>
    <property type="match status" value="1"/>
</dbReference>
<accession>A0ABP0EFR4</accession>
<feature type="compositionally biased region" description="Polar residues" evidence="2">
    <location>
        <begin position="399"/>
        <end position="416"/>
    </location>
</feature>
<proteinExistence type="inferred from homology"/>
<keyword evidence="4" id="KW-1185">Reference proteome</keyword>